<sequence>MVQPMSIQPPSDILLDVVKAADPQKAQAMAARLRQVASATASAASGSAAVEGPRFDDALADENAAPVALGEGGSPLGTFSARTLSNATALSSREPAGTPSPYQRFEAMVLSGFVEQLLPKSSATLFGAGTAGQVWRSMLAERIADEVAKSGGVGLAQHLASVRSGQDAA</sequence>
<reference evidence="3" key="1">
    <citation type="submission" date="2016-10" db="EMBL/GenBank/DDBJ databases">
        <authorList>
            <person name="Varghese N."/>
            <person name="Submissions S."/>
        </authorList>
    </citation>
    <scope>NUCLEOTIDE SEQUENCE [LARGE SCALE GENOMIC DNA]</scope>
    <source>
        <strain evidence="3">CGMCC 1.1761</strain>
    </source>
</reference>
<protein>
    <submittedName>
        <fullName evidence="2">Rod binding protein</fullName>
    </submittedName>
</protein>
<evidence type="ECO:0000313" key="3">
    <source>
        <dbReference type="Proteomes" id="UP000198889"/>
    </source>
</evidence>
<evidence type="ECO:0000259" key="1">
    <source>
        <dbReference type="Pfam" id="PF10135"/>
    </source>
</evidence>
<dbReference type="STRING" id="177413.SAMN05660859_4106"/>
<evidence type="ECO:0000313" key="2">
    <source>
        <dbReference type="EMBL" id="SCW94567.1"/>
    </source>
</evidence>
<name>A0A1G4UM19_9HYPH</name>
<gene>
    <name evidence="2" type="ORF">SAMN05660859_4106</name>
</gene>
<dbReference type="AlphaFoldDB" id="A0A1G4UM19"/>
<feature type="domain" description="Flagellar protein FlgJ N-terminal" evidence="1">
    <location>
        <begin position="124"/>
        <end position="159"/>
    </location>
</feature>
<dbReference type="Proteomes" id="UP000198889">
    <property type="component" value="Unassembled WGS sequence"/>
</dbReference>
<dbReference type="Pfam" id="PF10135">
    <property type="entry name" value="Rod-binding"/>
    <property type="match status" value="1"/>
</dbReference>
<dbReference type="InterPro" id="IPR019301">
    <property type="entry name" value="Flagellar_prot_FlgJ_N"/>
</dbReference>
<dbReference type="EMBL" id="FMTP01000009">
    <property type="protein sequence ID" value="SCW94567.1"/>
    <property type="molecule type" value="Genomic_DNA"/>
</dbReference>
<accession>A0A1G4UM19</accession>
<keyword evidence="3" id="KW-1185">Reference proteome</keyword>
<proteinExistence type="predicted"/>
<organism evidence="2 3">
    <name type="scientific">Ancylobacter rudongensis</name>
    <dbReference type="NCBI Taxonomy" id="177413"/>
    <lineage>
        <taxon>Bacteria</taxon>
        <taxon>Pseudomonadati</taxon>
        <taxon>Pseudomonadota</taxon>
        <taxon>Alphaproteobacteria</taxon>
        <taxon>Hyphomicrobiales</taxon>
        <taxon>Xanthobacteraceae</taxon>
        <taxon>Ancylobacter</taxon>
    </lineage>
</organism>